<dbReference type="SUPFAM" id="SSF51395">
    <property type="entry name" value="FMN-linked oxidoreductases"/>
    <property type="match status" value="1"/>
</dbReference>
<feature type="transmembrane region" description="Helical" evidence="3">
    <location>
        <begin position="12"/>
        <end position="31"/>
    </location>
</feature>
<dbReference type="EMBL" id="BKAJ01000099">
    <property type="protein sequence ID" value="GEP58416.1"/>
    <property type="molecule type" value="Genomic_DNA"/>
</dbReference>
<feature type="domain" description="Glutamate synthase" evidence="4">
    <location>
        <begin position="163"/>
        <end position="480"/>
    </location>
</feature>
<evidence type="ECO:0000256" key="1">
    <source>
        <dbReference type="ARBA" id="ARBA00009716"/>
    </source>
</evidence>
<evidence type="ECO:0000256" key="3">
    <source>
        <dbReference type="SAM" id="Phobius"/>
    </source>
</evidence>
<evidence type="ECO:0000313" key="5">
    <source>
        <dbReference type="EMBL" id="GEP58416.1"/>
    </source>
</evidence>
<accession>A0A512NHM5</accession>
<dbReference type="InterPro" id="IPR002932">
    <property type="entry name" value="Glu_synthdom"/>
</dbReference>
<name>A0A512NHM5_9HYPH</name>
<proteinExistence type="inferred from homology"/>
<gene>
    <name evidence="5" type="primary">glt</name>
    <name evidence="5" type="ORF">RSO01_55820</name>
</gene>
<dbReference type="GO" id="GO:0006537">
    <property type="term" value="P:glutamate biosynthetic process"/>
    <property type="evidence" value="ECO:0007669"/>
    <property type="project" value="InterPro"/>
</dbReference>
<dbReference type="Pfam" id="PF01645">
    <property type="entry name" value="Glu_synthase"/>
    <property type="match status" value="1"/>
</dbReference>
<comment type="similarity">
    <text evidence="1 2">Belongs to the glutamate synthase family.</text>
</comment>
<dbReference type="Gene3D" id="3.20.20.70">
    <property type="entry name" value="Aldolase class I"/>
    <property type="match status" value="1"/>
</dbReference>
<sequence length="540" mass="59203">MSPLQLPFSPRFITLTLAVLAMLIFGTALAFDQRSLILAVLVGISIFLVLVGISDLIQKSHAILRNYPIAGHMRFIFEAIRPEMRQYFFEGEKDGMPFSRDRRAIVYQRAKNALDVRPFGTEYDVYALGYEWMAHSIAPTPVSREPHRVLIGGPECTQPYSASIFNISAMSFGALSPNAIRALNGGAKIGGFYHDTGEGGYSPYHREGGGDIVWEIGSGYFGARNDDGTFSPERFAEGAKNPQVKMVELKLSQGAKPGHGGVLPAPKVSREISLTRGVPMGQDCVSPSRHSAFSTPVEMMRFIAEMRRLSGGKPAGFKLCIGHEWEFLAICKAMLETGIYPDFIVVDGKEGGTGAAPMEFVDHIGKPMRQGLYFVHNALIGIGVRDRIKLGAAGKIITAFDIVRAMALGADWCNAARGFMFAVGCIQSQHCHTDRCPTGVATQDPTRQRALFVPDKIQRVVNFHRATVHELAELTAAAGLEHPNDFKPIHISRRISPKEVVTFDDVYPALANKALTNGTAPPRWTQPWNMADAHSFRAVT</sequence>
<keyword evidence="3" id="KW-0472">Membrane</keyword>
<reference evidence="5 6" key="1">
    <citation type="submission" date="2019-07" db="EMBL/GenBank/DDBJ databases">
        <title>Whole genome shotgun sequence of Reyranella soli NBRC 108950.</title>
        <authorList>
            <person name="Hosoyama A."/>
            <person name="Uohara A."/>
            <person name="Ohji S."/>
            <person name="Ichikawa N."/>
        </authorList>
    </citation>
    <scope>NUCLEOTIDE SEQUENCE [LARGE SCALE GENOMIC DNA]</scope>
    <source>
        <strain evidence="5 6">NBRC 108950</strain>
    </source>
</reference>
<protein>
    <submittedName>
        <fullName evidence="5">FMN-binding glutamate synthase family protein</fullName>
    </submittedName>
</protein>
<dbReference type="InterPro" id="IPR013785">
    <property type="entry name" value="Aldolase_TIM"/>
</dbReference>
<dbReference type="PANTHER" id="PTHR43819">
    <property type="entry name" value="ARCHAEAL-TYPE GLUTAMATE SYNTHASE [NADPH]"/>
    <property type="match status" value="1"/>
</dbReference>
<dbReference type="InterPro" id="IPR024188">
    <property type="entry name" value="GltB"/>
</dbReference>
<keyword evidence="3" id="KW-0812">Transmembrane</keyword>
<dbReference type="InterPro" id="IPR027283">
    <property type="entry name" value="YerD"/>
</dbReference>
<evidence type="ECO:0000259" key="4">
    <source>
        <dbReference type="Pfam" id="PF01645"/>
    </source>
</evidence>
<feature type="transmembrane region" description="Helical" evidence="3">
    <location>
        <begin position="37"/>
        <end position="57"/>
    </location>
</feature>
<keyword evidence="6" id="KW-1185">Reference proteome</keyword>
<dbReference type="RefSeq" id="WP_147153620.1">
    <property type="nucleotide sequence ID" value="NZ_BKAJ01000099.1"/>
</dbReference>
<comment type="caution">
    <text evidence="5">The sequence shown here is derived from an EMBL/GenBank/DDBJ whole genome shotgun (WGS) entry which is preliminary data.</text>
</comment>
<dbReference type="PIRSF" id="PIRSF500060">
    <property type="entry name" value="UCP500060"/>
    <property type="match status" value="1"/>
</dbReference>
<keyword evidence="3" id="KW-1133">Transmembrane helix</keyword>
<dbReference type="AlphaFoldDB" id="A0A512NHM5"/>
<organism evidence="5 6">
    <name type="scientific">Reyranella soli</name>
    <dbReference type="NCBI Taxonomy" id="1230389"/>
    <lineage>
        <taxon>Bacteria</taxon>
        <taxon>Pseudomonadati</taxon>
        <taxon>Pseudomonadota</taxon>
        <taxon>Alphaproteobacteria</taxon>
        <taxon>Hyphomicrobiales</taxon>
        <taxon>Reyranellaceae</taxon>
        <taxon>Reyranella</taxon>
    </lineage>
</organism>
<dbReference type="Proteomes" id="UP000321058">
    <property type="component" value="Unassembled WGS sequence"/>
</dbReference>
<dbReference type="PIRSF" id="PIRSF006429">
    <property type="entry name" value="GOGAT_lg_2"/>
    <property type="match status" value="1"/>
</dbReference>
<dbReference type="PANTHER" id="PTHR43819:SF1">
    <property type="entry name" value="ARCHAEAL-TYPE GLUTAMATE SYNTHASE [NADPH]"/>
    <property type="match status" value="1"/>
</dbReference>
<evidence type="ECO:0000313" key="6">
    <source>
        <dbReference type="Proteomes" id="UP000321058"/>
    </source>
</evidence>
<dbReference type="OrthoDB" id="9795032at2"/>
<dbReference type="CDD" id="cd02808">
    <property type="entry name" value="GltS_FMN"/>
    <property type="match status" value="1"/>
</dbReference>
<evidence type="ECO:0000256" key="2">
    <source>
        <dbReference type="PIRNR" id="PIRNR006429"/>
    </source>
</evidence>
<dbReference type="GO" id="GO:0015930">
    <property type="term" value="F:glutamate synthase activity"/>
    <property type="evidence" value="ECO:0007669"/>
    <property type="project" value="InterPro"/>
</dbReference>
<dbReference type="FunFam" id="3.20.20.70:FF:000156">
    <property type="entry name" value="Glutamate synthase domain protein"/>
    <property type="match status" value="1"/>
</dbReference>